<dbReference type="EMBL" id="LCGS01000031">
    <property type="protein sequence ID" value="KKT18493.1"/>
    <property type="molecule type" value="Genomic_DNA"/>
</dbReference>
<evidence type="ECO:0000313" key="1">
    <source>
        <dbReference type="EMBL" id="KKT18493.1"/>
    </source>
</evidence>
<reference evidence="1 2" key="1">
    <citation type="journal article" date="2015" name="Nature">
        <title>rRNA introns, odd ribosomes, and small enigmatic genomes across a large radiation of phyla.</title>
        <authorList>
            <person name="Brown C.T."/>
            <person name="Hug L.A."/>
            <person name="Thomas B.C."/>
            <person name="Sharon I."/>
            <person name="Castelle C.J."/>
            <person name="Singh A."/>
            <person name="Wilkins M.J."/>
            <person name="Williams K.H."/>
            <person name="Banfield J.F."/>
        </authorList>
    </citation>
    <scope>NUCLEOTIDE SEQUENCE [LARGE SCALE GENOMIC DNA]</scope>
</reference>
<dbReference type="InterPro" id="IPR052918">
    <property type="entry name" value="Motility_Chemotaxis_Reg"/>
</dbReference>
<protein>
    <recommendedName>
        <fullName evidence="3">Bulb-type lectin domain-containing protein</fullName>
    </recommendedName>
</protein>
<dbReference type="Proteomes" id="UP000034751">
    <property type="component" value="Unassembled WGS sequence"/>
</dbReference>
<accession>A0A0G1F8S7</accession>
<evidence type="ECO:0000313" key="2">
    <source>
        <dbReference type="Proteomes" id="UP000034751"/>
    </source>
</evidence>
<feature type="non-terminal residue" evidence="1">
    <location>
        <position position="282"/>
    </location>
</feature>
<comment type="caution">
    <text evidence="1">The sequence shown here is derived from an EMBL/GenBank/DDBJ whole genome shotgun (WGS) entry which is preliminary data.</text>
</comment>
<dbReference type="AlphaFoldDB" id="A0A0G1F8S7"/>
<dbReference type="SUPFAM" id="SSF63829">
    <property type="entry name" value="Calcium-dependent phosphotriesterase"/>
    <property type="match status" value="1"/>
</dbReference>
<organism evidence="1 2">
    <name type="scientific">Candidatus Nomurabacteria bacterium GW2011_GWB1_43_7</name>
    <dbReference type="NCBI Taxonomy" id="1618747"/>
    <lineage>
        <taxon>Bacteria</taxon>
        <taxon>Candidatus Nomuraibacteriota</taxon>
    </lineage>
</organism>
<sequence>MPKKSLQYRCMKKINLIALILTLSLFYFFPFSAHAYTDVLYSWAKSIGGTESDYGYYLTADGSGNTFTTGNFYGTVDFDPSASTANLEGNGNDMFVLKLDSSGNYVWAKGIGGSGSPTSESIALDNAGNIYTAGRFSAAADFDPGAGTANLTSAGGNDVFVAKYDSSGNYVWAKNMGGSSVSGDFAKHMTADGDGNVYTTGYFYGTADFDPGAGTANLTSAGNTDIFVSKLDSSGNYVWAGRIGGTGYENGIYAIYFDSSSNVYVTGNFSGTIDFDPGAGTA</sequence>
<dbReference type="PANTHER" id="PTHR35580">
    <property type="entry name" value="CELL SURFACE GLYCOPROTEIN (S-LAYER PROTEIN)-LIKE PROTEIN"/>
    <property type="match status" value="1"/>
</dbReference>
<dbReference type="STRING" id="1618747.UW02_C0031G0012"/>
<evidence type="ECO:0008006" key="3">
    <source>
        <dbReference type="Google" id="ProtNLM"/>
    </source>
</evidence>
<dbReference type="PANTHER" id="PTHR35580:SF1">
    <property type="entry name" value="PHYTASE-LIKE DOMAIN-CONTAINING PROTEIN"/>
    <property type="match status" value="1"/>
</dbReference>
<name>A0A0G1F8S7_9BACT</name>
<gene>
    <name evidence="1" type="ORF">UW02_C0031G0012</name>
</gene>
<proteinExistence type="predicted"/>